<name>A0A0E9RSN5_ANGAN</name>
<accession>A0A0E9RSN5</accession>
<reference evidence="1" key="1">
    <citation type="submission" date="2014-11" db="EMBL/GenBank/DDBJ databases">
        <authorList>
            <person name="Amaro Gonzalez C."/>
        </authorList>
    </citation>
    <scope>NUCLEOTIDE SEQUENCE</scope>
</reference>
<protein>
    <submittedName>
        <fullName evidence="1">Uncharacterized protein</fullName>
    </submittedName>
</protein>
<dbReference type="AlphaFoldDB" id="A0A0E9RSN5"/>
<organism evidence="1">
    <name type="scientific">Anguilla anguilla</name>
    <name type="common">European freshwater eel</name>
    <name type="synonym">Muraena anguilla</name>
    <dbReference type="NCBI Taxonomy" id="7936"/>
    <lineage>
        <taxon>Eukaryota</taxon>
        <taxon>Metazoa</taxon>
        <taxon>Chordata</taxon>
        <taxon>Craniata</taxon>
        <taxon>Vertebrata</taxon>
        <taxon>Euteleostomi</taxon>
        <taxon>Actinopterygii</taxon>
        <taxon>Neopterygii</taxon>
        <taxon>Teleostei</taxon>
        <taxon>Anguilliformes</taxon>
        <taxon>Anguillidae</taxon>
        <taxon>Anguilla</taxon>
    </lineage>
</organism>
<sequence>MIPKLPDQCEKDRFGVECRMVLMSSIVSRQ</sequence>
<dbReference type="EMBL" id="GBXM01076403">
    <property type="protein sequence ID" value="JAH32174.1"/>
    <property type="molecule type" value="Transcribed_RNA"/>
</dbReference>
<evidence type="ECO:0000313" key="1">
    <source>
        <dbReference type="EMBL" id="JAH32174.1"/>
    </source>
</evidence>
<proteinExistence type="predicted"/>
<reference evidence="1" key="2">
    <citation type="journal article" date="2015" name="Fish Shellfish Immunol.">
        <title>Early steps in the European eel (Anguilla anguilla)-Vibrio vulnificus interaction in the gills: Role of the RtxA13 toxin.</title>
        <authorList>
            <person name="Callol A."/>
            <person name="Pajuelo D."/>
            <person name="Ebbesson L."/>
            <person name="Teles M."/>
            <person name="MacKenzie S."/>
            <person name="Amaro C."/>
        </authorList>
    </citation>
    <scope>NUCLEOTIDE SEQUENCE</scope>
</reference>